<sequence>MAVIKRKLSASMASGPPEYEALPPYQKIYDTGNEESKIETVTPKLGEGSNPPTSSKPLAVKEDVADLVSAAEALTQLTQVPTNSGTNINRVSTPTGMITQNPSNITSPLSNMSLQPDTINNQHPLVARVNKVSRHPLVTNAVKYYDYSKRNYAPFNYAAEIVEKAAIPVVNKIEVNLNTRYQASQARKKSSNGVKKRRIDSQDNVSIETKKRLQFCLHILRLANDHINNSVNTLQQRVASKELQAKEKRAAAESIISESTQEEAQRTKTEIVTTVKKIIKLISNFKPSSLSTNDAPTTNNRSESPDSAADIQLKSTIRDIILTLPATVQQAANGSQQANDRVLVFAKESLDMISRLTTVFNEQLEKAEAWVAGDENSIQQQENDQGREKAESEDKEETGESTPSSISEKSELASSTNIN</sequence>
<accession>A0ABP0EFF7</accession>
<feature type="compositionally biased region" description="Polar residues" evidence="1">
    <location>
        <begin position="289"/>
        <end position="302"/>
    </location>
</feature>
<dbReference type="PANTHER" id="PTHR38406:SF1">
    <property type="entry name" value="TRANSCRIPTIONAL REPRESSOR OPI1"/>
    <property type="match status" value="1"/>
</dbReference>
<dbReference type="Proteomes" id="UP001497600">
    <property type="component" value="Chromosome D"/>
</dbReference>
<name>A0ABP0EFF7_9ASCO</name>
<evidence type="ECO:0000313" key="3">
    <source>
        <dbReference type="Proteomes" id="UP001497600"/>
    </source>
</evidence>
<feature type="region of interest" description="Disordered" evidence="1">
    <location>
        <begin position="1"/>
        <end position="57"/>
    </location>
</feature>
<reference evidence="2 3" key="1">
    <citation type="submission" date="2024-01" db="EMBL/GenBank/DDBJ databases">
        <authorList>
            <consortium name="Genoscope - CEA"/>
            <person name="William W."/>
        </authorList>
    </citation>
    <scope>NUCLEOTIDE SEQUENCE [LARGE SCALE GENOMIC DNA]</scope>
    <source>
        <strain evidence="2 3">29B2s-10</strain>
    </source>
</reference>
<organism evidence="2 3">
    <name type="scientific">[Candida] anglica</name>
    <dbReference type="NCBI Taxonomy" id="148631"/>
    <lineage>
        <taxon>Eukaryota</taxon>
        <taxon>Fungi</taxon>
        <taxon>Dikarya</taxon>
        <taxon>Ascomycota</taxon>
        <taxon>Saccharomycotina</taxon>
        <taxon>Pichiomycetes</taxon>
        <taxon>Debaryomycetaceae</taxon>
        <taxon>Kurtzmaniella</taxon>
    </lineage>
</organism>
<gene>
    <name evidence="2" type="ORF">CAAN4_D09318</name>
</gene>
<dbReference type="PANTHER" id="PTHR38406">
    <property type="entry name" value="TRANSCRIPTIONAL REPRESSOR OPI1"/>
    <property type="match status" value="1"/>
</dbReference>
<dbReference type="Pfam" id="PF08618">
    <property type="entry name" value="Opi1"/>
    <property type="match status" value="2"/>
</dbReference>
<dbReference type="EMBL" id="OZ004256">
    <property type="protein sequence ID" value="CAK7904423.1"/>
    <property type="molecule type" value="Genomic_DNA"/>
</dbReference>
<protein>
    <submittedName>
        <fullName evidence="2">Uncharacterized protein</fullName>
    </submittedName>
</protein>
<feature type="region of interest" description="Disordered" evidence="1">
    <location>
        <begin position="289"/>
        <end position="309"/>
    </location>
</feature>
<evidence type="ECO:0000256" key="1">
    <source>
        <dbReference type="SAM" id="MobiDB-lite"/>
    </source>
</evidence>
<feature type="compositionally biased region" description="Low complexity" evidence="1">
    <location>
        <begin position="404"/>
        <end position="419"/>
    </location>
</feature>
<proteinExistence type="predicted"/>
<dbReference type="InterPro" id="IPR013927">
    <property type="entry name" value="TF_Opi1_Ccg-8"/>
</dbReference>
<evidence type="ECO:0000313" key="2">
    <source>
        <dbReference type="EMBL" id="CAK7904423.1"/>
    </source>
</evidence>
<feature type="region of interest" description="Disordered" evidence="1">
    <location>
        <begin position="370"/>
        <end position="419"/>
    </location>
</feature>
<keyword evidence="3" id="KW-1185">Reference proteome</keyword>